<dbReference type="EMBL" id="BNBE01000005">
    <property type="protein sequence ID" value="GHG31918.1"/>
    <property type="molecule type" value="Genomic_DNA"/>
</dbReference>
<organism evidence="2 3">
    <name type="scientific">Streptomyces filamentosus</name>
    <name type="common">Streptomyces roseosporus</name>
    <dbReference type="NCBI Taxonomy" id="67294"/>
    <lineage>
        <taxon>Bacteria</taxon>
        <taxon>Bacillati</taxon>
        <taxon>Actinomycetota</taxon>
        <taxon>Actinomycetes</taxon>
        <taxon>Kitasatosporales</taxon>
        <taxon>Streptomycetaceae</taxon>
        <taxon>Streptomyces</taxon>
    </lineage>
</organism>
<reference evidence="2" key="1">
    <citation type="journal article" date="2014" name="Int. J. Syst. Evol. Microbiol.">
        <title>Complete genome sequence of Corynebacterium casei LMG S-19264T (=DSM 44701T), isolated from a smear-ripened cheese.</title>
        <authorList>
            <consortium name="US DOE Joint Genome Institute (JGI-PGF)"/>
            <person name="Walter F."/>
            <person name="Albersmeier A."/>
            <person name="Kalinowski J."/>
            <person name="Ruckert C."/>
        </authorList>
    </citation>
    <scope>NUCLEOTIDE SEQUENCE</scope>
    <source>
        <strain evidence="2">JCM 4122</strain>
    </source>
</reference>
<evidence type="ECO:0000313" key="2">
    <source>
        <dbReference type="EMBL" id="GHG31918.1"/>
    </source>
</evidence>
<name>A0A919C0W0_STRFL</name>
<reference evidence="2" key="2">
    <citation type="submission" date="2020-09" db="EMBL/GenBank/DDBJ databases">
        <authorList>
            <person name="Sun Q."/>
            <person name="Ohkuma M."/>
        </authorList>
    </citation>
    <scope>NUCLEOTIDE SEQUENCE</scope>
    <source>
        <strain evidence="2">JCM 4122</strain>
    </source>
</reference>
<dbReference type="RefSeq" id="WP_190045080.1">
    <property type="nucleotide sequence ID" value="NZ_BNBE01000005.1"/>
</dbReference>
<comment type="caution">
    <text evidence="2">The sequence shown here is derived from an EMBL/GenBank/DDBJ whole genome shotgun (WGS) entry which is preliminary data.</text>
</comment>
<gene>
    <name evidence="1" type="ORF">GCM10017667_80630</name>
    <name evidence="2" type="ORF">GCM10017667_82290</name>
</gene>
<accession>A0A919C0W0</accession>
<dbReference type="EMBL" id="BNBE01000005">
    <property type="protein sequence ID" value="GHG30955.1"/>
    <property type="molecule type" value="Genomic_DNA"/>
</dbReference>
<keyword evidence="3" id="KW-1185">Reference proteome</keyword>
<proteinExistence type="predicted"/>
<sequence>MLQEDALIVDYGPDFHGTALKTDSGIVCVIPRQLNPHSEAGNALRELVQGLGGTCGQCHGCPLGSLP</sequence>
<dbReference type="Proteomes" id="UP000632849">
    <property type="component" value="Unassembled WGS sequence"/>
</dbReference>
<evidence type="ECO:0000313" key="1">
    <source>
        <dbReference type="EMBL" id="GHG30955.1"/>
    </source>
</evidence>
<evidence type="ECO:0000313" key="3">
    <source>
        <dbReference type="Proteomes" id="UP000632849"/>
    </source>
</evidence>
<dbReference type="AlphaFoldDB" id="A0A919C0W0"/>
<protein>
    <submittedName>
        <fullName evidence="2">Uncharacterized protein</fullName>
    </submittedName>
</protein>